<keyword evidence="1" id="KW-0812">Transmembrane</keyword>
<evidence type="ECO:0000313" key="2">
    <source>
        <dbReference type="EMBL" id="SNS50349.1"/>
    </source>
</evidence>
<feature type="transmembrane region" description="Helical" evidence="1">
    <location>
        <begin position="15"/>
        <end position="39"/>
    </location>
</feature>
<name>A0A239F0D2_9ACTN</name>
<keyword evidence="1" id="KW-0472">Membrane</keyword>
<gene>
    <name evidence="2" type="ORF">SAMN06264365_11716</name>
</gene>
<dbReference type="AlphaFoldDB" id="A0A239F0D2"/>
<keyword evidence="3" id="KW-1185">Reference proteome</keyword>
<dbReference type="RefSeq" id="WP_089297121.1">
    <property type="nucleotide sequence ID" value="NZ_BOMU01000082.1"/>
</dbReference>
<evidence type="ECO:0000313" key="3">
    <source>
        <dbReference type="Proteomes" id="UP000198415"/>
    </source>
</evidence>
<reference evidence="2 3" key="1">
    <citation type="submission" date="2017-06" db="EMBL/GenBank/DDBJ databases">
        <authorList>
            <person name="Kim H.J."/>
            <person name="Triplett B.A."/>
        </authorList>
    </citation>
    <scope>NUCLEOTIDE SEQUENCE [LARGE SCALE GENOMIC DNA]</scope>
    <source>
        <strain evidence="2 3">DSM 43151</strain>
    </source>
</reference>
<sequence>MYVALDTDSLMTLLLIRFALLVAGAAVLVLVVFTVLVVLKKRGRLDDARKYGDYVAPAARAYLDSRRDYRYGSRRGGILSTILRAVLNSLDDRGRRR</sequence>
<keyword evidence="1" id="KW-1133">Transmembrane helix</keyword>
<proteinExistence type="predicted"/>
<accession>A0A239F0D2</accession>
<organism evidence="2 3">
    <name type="scientific">Actinoplanes regularis</name>
    <dbReference type="NCBI Taxonomy" id="52697"/>
    <lineage>
        <taxon>Bacteria</taxon>
        <taxon>Bacillati</taxon>
        <taxon>Actinomycetota</taxon>
        <taxon>Actinomycetes</taxon>
        <taxon>Micromonosporales</taxon>
        <taxon>Micromonosporaceae</taxon>
        <taxon>Actinoplanes</taxon>
    </lineage>
</organism>
<protein>
    <submittedName>
        <fullName evidence="2">Uncharacterized protein</fullName>
    </submittedName>
</protein>
<dbReference type="EMBL" id="FZNR01000017">
    <property type="protein sequence ID" value="SNS50349.1"/>
    <property type="molecule type" value="Genomic_DNA"/>
</dbReference>
<dbReference type="Proteomes" id="UP000198415">
    <property type="component" value="Unassembled WGS sequence"/>
</dbReference>
<evidence type="ECO:0000256" key="1">
    <source>
        <dbReference type="SAM" id="Phobius"/>
    </source>
</evidence>